<dbReference type="EMBL" id="LIWG01000010">
    <property type="protein sequence ID" value="MBE3608610.1"/>
    <property type="molecule type" value="Genomic_DNA"/>
</dbReference>
<protein>
    <submittedName>
        <fullName evidence="9">Aldo/keto reductase</fullName>
    </submittedName>
</protein>
<dbReference type="PIRSF" id="PIRSF000097">
    <property type="entry name" value="AKR"/>
    <property type="match status" value="1"/>
</dbReference>
<dbReference type="PROSITE" id="PS00063">
    <property type="entry name" value="ALDOKETO_REDUCTASE_3"/>
    <property type="match status" value="1"/>
</dbReference>
<dbReference type="RefSeq" id="WP_170016860.1">
    <property type="nucleotide sequence ID" value="NZ_CP012545.1"/>
</dbReference>
<dbReference type="PANTHER" id="PTHR43827">
    <property type="entry name" value="2,5-DIKETO-D-GLUCONIC ACID REDUCTASE"/>
    <property type="match status" value="1"/>
</dbReference>
<comment type="similarity">
    <text evidence="1">Belongs to the aldo/keto reductase family.</text>
</comment>
<name>A0AAW3ZYZ2_9BACT</name>
<dbReference type="Gene3D" id="3.20.20.100">
    <property type="entry name" value="NADP-dependent oxidoreductase domain"/>
    <property type="match status" value="1"/>
</dbReference>
<evidence type="ECO:0000256" key="1">
    <source>
        <dbReference type="ARBA" id="ARBA00007905"/>
    </source>
</evidence>
<dbReference type="InterPro" id="IPR023210">
    <property type="entry name" value="NADP_OxRdtase_dom"/>
</dbReference>
<gene>
    <name evidence="8" type="ORF">CCAL12919_06010</name>
    <name evidence="9" type="ORF">CCAL9337_07750</name>
</gene>
<feature type="domain" description="NADP-dependent oxidoreductase" evidence="7">
    <location>
        <begin position="42"/>
        <end position="284"/>
    </location>
</feature>
<evidence type="ECO:0000256" key="2">
    <source>
        <dbReference type="ARBA" id="ARBA00022857"/>
    </source>
</evidence>
<dbReference type="PRINTS" id="PR00069">
    <property type="entry name" value="ALDKETRDTASE"/>
</dbReference>
<dbReference type="InterPro" id="IPR020471">
    <property type="entry name" value="AKR"/>
</dbReference>
<dbReference type="Pfam" id="PF00248">
    <property type="entry name" value="Aldo_ket_red"/>
    <property type="match status" value="1"/>
</dbReference>
<evidence type="ECO:0000256" key="6">
    <source>
        <dbReference type="PIRSR" id="PIRSR000097-3"/>
    </source>
</evidence>
<evidence type="ECO:0000313" key="9">
    <source>
        <dbReference type="EMBL" id="MBE3608610.1"/>
    </source>
</evidence>
<comment type="caution">
    <text evidence="9">The sequence shown here is derived from an EMBL/GenBank/DDBJ whole genome shotgun (WGS) entry which is preliminary data.</text>
</comment>
<reference evidence="8 11" key="2">
    <citation type="submission" date="2020-10" db="EMBL/GenBank/DDBJ databases">
        <title>Campylobacter californiensis sp. nov. isolated from cattle and feral swine in California.</title>
        <authorList>
            <person name="Miller W.G."/>
        </authorList>
    </citation>
    <scope>NUCLEOTIDE SEQUENCE [LARGE SCALE GENOMIC DNA]</scope>
    <source>
        <strain evidence="8 11">RM12919</strain>
    </source>
</reference>
<feature type="binding site" evidence="5">
    <location>
        <position position="131"/>
    </location>
    <ligand>
        <name>substrate</name>
    </ligand>
</feature>
<dbReference type="Proteomes" id="UP001318760">
    <property type="component" value="Unassembled WGS sequence"/>
</dbReference>
<dbReference type="InterPro" id="IPR018170">
    <property type="entry name" value="Aldo/ket_reductase_CS"/>
</dbReference>
<dbReference type="AlphaFoldDB" id="A0AAW3ZYZ2"/>
<dbReference type="Proteomes" id="UP000650616">
    <property type="component" value="Unassembled WGS sequence"/>
</dbReference>
<accession>A0AAW3ZYZ2</accession>
<evidence type="ECO:0000259" key="7">
    <source>
        <dbReference type="Pfam" id="PF00248"/>
    </source>
</evidence>
<evidence type="ECO:0000256" key="3">
    <source>
        <dbReference type="ARBA" id="ARBA00023002"/>
    </source>
</evidence>
<dbReference type="PANTHER" id="PTHR43827:SF3">
    <property type="entry name" value="NADP-DEPENDENT OXIDOREDUCTASE DOMAIN-CONTAINING PROTEIN"/>
    <property type="match status" value="1"/>
</dbReference>
<feature type="site" description="Lowers pKa of active site Tyr" evidence="6">
    <location>
        <position position="99"/>
    </location>
</feature>
<reference evidence="9 10" key="1">
    <citation type="submission" date="2015-08" db="EMBL/GenBank/DDBJ databases">
        <title>Comparative genomics of the Campylobacter concisus group.</title>
        <authorList>
            <person name="Yee E."/>
            <person name="Chapman M.H."/>
            <person name="Huynh S."/>
            <person name="Bono J.L."/>
            <person name="On S.L."/>
            <person name="St Leger J."/>
            <person name="Foster G."/>
            <person name="Parker C.T."/>
            <person name="Miller W.G."/>
        </authorList>
    </citation>
    <scope>NUCLEOTIDE SEQUENCE [LARGE SCALE GENOMIC DNA]</scope>
    <source>
        <strain evidence="9 10">RM9337</strain>
    </source>
</reference>
<keyword evidence="10" id="KW-1185">Reference proteome</keyword>
<evidence type="ECO:0000256" key="4">
    <source>
        <dbReference type="PIRSR" id="PIRSR000097-1"/>
    </source>
</evidence>
<evidence type="ECO:0000313" key="11">
    <source>
        <dbReference type="Proteomes" id="UP001318760"/>
    </source>
</evidence>
<dbReference type="PROSITE" id="PS00798">
    <property type="entry name" value="ALDOKETO_REDUCTASE_1"/>
    <property type="match status" value="1"/>
</dbReference>
<dbReference type="CDD" id="cd19071">
    <property type="entry name" value="AKR_AKR1-5-like"/>
    <property type="match status" value="1"/>
</dbReference>
<feature type="active site" description="Proton donor" evidence="4">
    <location>
        <position position="74"/>
    </location>
</feature>
<dbReference type="EMBL" id="JADBHS010000010">
    <property type="protein sequence ID" value="MBE2986686.1"/>
    <property type="molecule type" value="Genomic_DNA"/>
</dbReference>
<dbReference type="InterPro" id="IPR036812">
    <property type="entry name" value="NAD(P)_OxRdtase_dom_sf"/>
</dbReference>
<organism evidence="9 10">
    <name type="scientific">Campylobacter californiensis</name>
    <dbReference type="NCBI Taxonomy" id="1032243"/>
    <lineage>
        <taxon>Bacteria</taxon>
        <taxon>Pseudomonadati</taxon>
        <taxon>Campylobacterota</taxon>
        <taxon>Epsilonproteobacteria</taxon>
        <taxon>Campylobacterales</taxon>
        <taxon>Campylobacteraceae</taxon>
        <taxon>Campylobacter</taxon>
    </lineage>
</organism>
<evidence type="ECO:0000313" key="10">
    <source>
        <dbReference type="Proteomes" id="UP000650616"/>
    </source>
</evidence>
<proteinExistence type="inferred from homology"/>
<dbReference type="GO" id="GO:0016616">
    <property type="term" value="F:oxidoreductase activity, acting on the CH-OH group of donors, NAD or NADP as acceptor"/>
    <property type="evidence" value="ECO:0007669"/>
    <property type="project" value="UniProtKB-ARBA"/>
</dbReference>
<keyword evidence="3" id="KW-0560">Oxidoreductase</keyword>
<sequence length="291" mass="32305">MQRREFMKISALGVMAMANVSLFANESVKTLNLGGVNLPFVGLGTWDIRGAEGQKAIESALKLGYRLIDSAVMYGNEEIVGKAVKNSGIKRDEIIVTTKIYTNINKNGVKETLLGSLKRSGLEYFDIYMFHRHGGSRTNEAWEAAVELKKQGLCKHLAVSNFTPEEVRDVCVNFKDEKPLINQILINPFDQKISAGVAHKELGVVLQSFSSFGGSGASVLGEQTIINIAKKHGKTPAQVVLRWLIQREILTIPKSMSEKRQAENLAVFDFTLDANDMSEIAKMDRGQNFYY</sequence>
<dbReference type="SUPFAM" id="SSF51430">
    <property type="entry name" value="NAD(P)-linked oxidoreductase"/>
    <property type="match status" value="1"/>
</dbReference>
<evidence type="ECO:0000256" key="5">
    <source>
        <dbReference type="PIRSR" id="PIRSR000097-2"/>
    </source>
</evidence>
<keyword evidence="2" id="KW-0521">NADP</keyword>
<evidence type="ECO:0000313" key="8">
    <source>
        <dbReference type="EMBL" id="MBE2986686.1"/>
    </source>
</evidence>